<accession>A0AA39XZI2</accession>
<keyword evidence="3 6" id="KW-1133">Transmembrane helix</keyword>
<dbReference type="Proteomes" id="UP001174936">
    <property type="component" value="Unassembled WGS sequence"/>
</dbReference>
<comment type="similarity">
    <text evidence="5">Belongs to the SAT4 family.</text>
</comment>
<evidence type="ECO:0000256" key="2">
    <source>
        <dbReference type="ARBA" id="ARBA00022692"/>
    </source>
</evidence>
<reference evidence="9" key="1">
    <citation type="submission" date="2023-06" db="EMBL/GenBank/DDBJ databases">
        <title>Genome-scale phylogeny and comparative genomics of the fungal order Sordariales.</title>
        <authorList>
            <consortium name="Lawrence Berkeley National Laboratory"/>
            <person name="Hensen N."/>
            <person name="Bonometti L."/>
            <person name="Westerberg I."/>
            <person name="Brannstrom I.O."/>
            <person name="Guillou S."/>
            <person name="Cros-Aarteil S."/>
            <person name="Calhoun S."/>
            <person name="Haridas S."/>
            <person name="Kuo A."/>
            <person name="Mondo S."/>
            <person name="Pangilinan J."/>
            <person name="Riley R."/>
            <person name="Labutti K."/>
            <person name="Andreopoulos B."/>
            <person name="Lipzen A."/>
            <person name="Chen C."/>
            <person name="Yanf M."/>
            <person name="Daum C."/>
            <person name="Ng V."/>
            <person name="Clum A."/>
            <person name="Steindorff A."/>
            <person name="Ohm R."/>
            <person name="Martin F."/>
            <person name="Silar P."/>
            <person name="Natvig D."/>
            <person name="Lalanne C."/>
            <person name="Gautier V."/>
            <person name="Ament-Velasquez S.L."/>
            <person name="Kruys A."/>
            <person name="Hutchinson M.I."/>
            <person name="Powell A.J."/>
            <person name="Barry K."/>
            <person name="Miller A.N."/>
            <person name="Grigoriev I.V."/>
            <person name="Debuchy R."/>
            <person name="Gladieux P."/>
            <person name="Thoren M.H."/>
            <person name="Johannesson H."/>
        </authorList>
    </citation>
    <scope>NUCLEOTIDE SEQUENCE</scope>
    <source>
        <strain evidence="9">SMH2532-1</strain>
    </source>
</reference>
<evidence type="ECO:0000256" key="6">
    <source>
        <dbReference type="SAM" id="Phobius"/>
    </source>
</evidence>
<evidence type="ECO:0000313" key="9">
    <source>
        <dbReference type="EMBL" id="KAK0643156.1"/>
    </source>
</evidence>
<sequence length="237" mass="26600">MARALLGDPSLGLLLLGSFFDLLLQGSKHGITVGSSEICILRGEQDCGDKALVAFSLLRLSGPMNVWWTRIIWGLVLFICFYMIESWVSILAFCNPVAAHWDKKILKTAKCWPPEVFRIFPLVNTGCNIFTDVCFATLPILIIWRLQMKRRTRLYLIGVFSFGYIAVAIGIAKAISQVRFRGDPDAVFHNWTQTLGFLQQNVGVVAACAPSLRPLVGRWLKLSDSTKDSHYKNGYEK</sequence>
<evidence type="ECO:0000256" key="4">
    <source>
        <dbReference type="ARBA" id="ARBA00023136"/>
    </source>
</evidence>
<dbReference type="AlphaFoldDB" id="A0AA39XZI2"/>
<feature type="transmembrane region" description="Helical" evidence="6">
    <location>
        <begin position="154"/>
        <end position="175"/>
    </location>
</feature>
<feature type="transmembrane region" description="Helical" evidence="6">
    <location>
        <begin position="71"/>
        <end position="99"/>
    </location>
</feature>
<feature type="signal peptide" evidence="7">
    <location>
        <begin position="1"/>
        <end position="30"/>
    </location>
</feature>
<dbReference type="GO" id="GO:0016020">
    <property type="term" value="C:membrane"/>
    <property type="evidence" value="ECO:0007669"/>
    <property type="project" value="UniProtKB-SubCell"/>
</dbReference>
<keyword evidence="2 6" id="KW-0812">Transmembrane</keyword>
<evidence type="ECO:0000256" key="1">
    <source>
        <dbReference type="ARBA" id="ARBA00004141"/>
    </source>
</evidence>
<feature type="transmembrane region" description="Helical" evidence="6">
    <location>
        <begin position="119"/>
        <end position="142"/>
    </location>
</feature>
<evidence type="ECO:0000259" key="8">
    <source>
        <dbReference type="Pfam" id="PF20684"/>
    </source>
</evidence>
<evidence type="ECO:0000313" key="10">
    <source>
        <dbReference type="Proteomes" id="UP001174936"/>
    </source>
</evidence>
<dbReference type="PANTHER" id="PTHR33048:SF167">
    <property type="entry name" value="INTEGRAL MEMBRANE PROTEIN"/>
    <property type="match status" value="1"/>
</dbReference>
<dbReference type="InterPro" id="IPR049326">
    <property type="entry name" value="Rhodopsin_dom_fungi"/>
</dbReference>
<feature type="chain" id="PRO_5041269589" description="Rhodopsin domain-containing protein" evidence="7">
    <location>
        <begin position="31"/>
        <end position="237"/>
    </location>
</feature>
<name>A0AA39XZI2_9PEZI</name>
<dbReference type="PANTHER" id="PTHR33048">
    <property type="entry name" value="PTH11-LIKE INTEGRAL MEMBRANE PROTEIN (AFU_ORTHOLOGUE AFUA_5G11245)"/>
    <property type="match status" value="1"/>
</dbReference>
<dbReference type="Pfam" id="PF20684">
    <property type="entry name" value="Fung_rhodopsin"/>
    <property type="match status" value="1"/>
</dbReference>
<organism evidence="9 10">
    <name type="scientific">Cercophora newfieldiana</name>
    <dbReference type="NCBI Taxonomy" id="92897"/>
    <lineage>
        <taxon>Eukaryota</taxon>
        <taxon>Fungi</taxon>
        <taxon>Dikarya</taxon>
        <taxon>Ascomycota</taxon>
        <taxon>Pezizomycotina</taxon>
        <taxon>Sordariomycetes</taxon>
        <taxon>Sordariomycetidae</taxon>
        <taxon>Sordariales</taxon>
        <taxon>Lasiosphaeriaceae</taxon>
        <taxon>Cercophora</taxon>
    </lineage>
</organism>
<comment type="caution">
    <text evidence="9">The sequence shown here is derived from an EMBL/GenBank/DDBJ whole genome shotgun (WGS) entry which is preliminary data.</text>
</comment>
<dbReference type="EMBL" id="JAULSV010000005">
    <property type="protein sequence ID" value="KAK0643156.1"/>
    <property type="molecule type" value="Genomic_DNA"/>
</dbReference>
<protein>
    <recommendedName>
        <fullName evidence="8">Rhodopsin domain-containing protein</fullName>
    </recommendedName>
</protein>
<evidence type="ECO:0000256" key="7">
    <source>
        <dbReference type="SAM" id="SignalP"/>
    </source>
</evidence>
<keyword evidence="4 6" id="KW-0472">Membrane</keyword>
<keyword evidence="7" id="KW-0732">Signal</keyword>
<evidence type="ECO:0000256" key="3">
    <source>
        <dbReference type="ARBA" id="ARBA00022989"/>
    </source>
</evidence>
<evidence type="ECO:0000256" key="5">
    <source>
        <dbReference type="ARBA" id="ARBA00038359"/>
    </source>
</evidence>
<proteinExistence type="inferred from homology"/>
<keyword evidence="10" id="KW-1185">Reference proteome</keyword>
<comment type="subcellular location">
    <subcellularLocation>
        <location evidence="1">Membrane</location>
        <topology evidence="1">Multi-pass membrane protein</topology>
    </subcellularLocation>
</comment>
<dbReference type="InterPro" id="IPR052337">
    <property type="entry name" value="SAT4-like"/>
</dbReference>
<feature type="domain" description="Rhodopsin" evidence="8">
    <location>
        <begin position="65"/>
        <end position="217"/>
    </location>
</feature>
<gene>
    <name evidence="9" type="ORF">B0T16DRAFT_459328</name>
</gene>